<dbReference type="PANTHER" id="PTHR47805">
    <property type="entry name" value="SAGA-ASSOCIATED FACTOR 73"/>
    <property type="match status" value="1"/>
</dbReference>
<comment type="caution">
    <text evidence="1">The sequence shown here is derived from an EMBL/GenBank/DDBJ whole genome shotgun (WGS) entry which is preliminary data.</text>
</comment>
<organism evidence="1 2">
    <name type="scientific">Hibiscus sabdariffa</name>
    <name type="common">roselle</name>
    <dbReference type="NCBI Taxonomy" id="183260"/>
    <lineage>
        <taxon>Eukaryota</taxon>
        <taxon>Viridiplantae</taxon>
        <taxon>Streptophyta</taxon>
        <taxon>Embryophyta</taxon>
        <taxon>Tracheophyta</taxon>
        <taxon>Spermatophyta</taxon>
        <taxon>Magnoliopsida</taxon>
        <taxon>eudicotyledons</taxon>
        <taxon>Gunneridae</taxon>
        <taxon>Pentapetalae</taxon>
        <taxon>rosids</taxon>
        <taxon>malvids</taxon>
        <taxon>Malvales</taxon>
        <taxon>Malvaceae</taxon>
        <taxon>Malvoideae</taxon>
        <taxon>Hibiscus</taxon>
    </lineage>
</organism>
<reference evidence="1 2" key="1">
    <citation type="journal article" date="2024" name="G3 (Bethesda)">
        <title>Genome assembly of Hibiscus sabdariffa L. provides insights into metabolisms of medicinal natural products.</title>
        <authorList>
            <person name="Kim T."/>
        </authorList>
    </citation>
    <scope>NUCLEOTIDE SEQUENCE [LARGE SCALE GENOMIC DNA]</scope>
    <source>
        <strain evidence="1">TK-2024</strain>
        <tissue evidence="1">Old leaves</tissue>
    </source>
</reference>
<dbReference type="InterPro" id="IPR037804">
    <property type="entry name" value="SGF73"/>
</dbReference>
<proteinExistence type="predicted"/>
<evidence type="ECO:0000313" key="2">
    <source>
        <dbReference type="Proteomes" id="UP001472677"/>
    </source>
</evidence>
<protein>
    <submittedName>
        <fullName evidence="1">Uncharacterized protein</fullName>
    </submittedName>
</protein>
<dbReference type="PANTHER" id="PTHR47805:SF1">
    <property type="entry name" value="SAGA-ASSOCIATED FACTOR 73"/>
    <property type="match status" value="1"/>
</dbReference>
<keyword evidence="2" id="KW-1185">Reference proteome</keyword>
<dbReference type="EMBL" id="JBBPBM010000021">
    <property type="protein sequence ID" value="KAK8547994.1"/>
    <property type="molecule type" value="Genomic_DNA"/>
</dbReference>
<dbReference type="Proteomes" id="UP001472677">
    <property type="component" value="Unassembled WGS sequence"/>
</dbReference>
<sequence>MAVIARLLEVGSISCSMADMHVFGLKPVTDPLNLVCCNACKKPVKASQYAAHAELCRSLKITEIILELDGRTGHRKPQRKERKKLLAAYANQAMLVGDQERSEIIDADDDTAASESLMDGPIGTSSFLTVHAKQNSTCTDMGYLMDGSGISPQNTDQSTSVVLPSAKRFKLLAGDCLPMPDDPKTAPGMKRILNSRDLYACKAILNWMLSFYFLIFLSHLIRKSFCNIRNPTY</sequence>
<gene>
    <name evidence="1" type="ORF">V6N12_060921</name>
</gene>
<name>A0ABR2DVJ0_9ROSI</name>
<evidence type="ECO:0000313" key="1">
    <source>
        <dbReference type="EMBL" id="KAK8547994.1"/>
    </source>
</evidence>
<accession>A0ABR2DVJ0</accession>